<dbReference type="GO" id="GO:0006303">
    <property type="term" value="P:double-strand break repair via nonhomologous end joining"/>
    <property type="evidence" value="ECO:0007669"/>
    <property type="project" value="InterPro"/>
</dbReference>
<feature type="compositionally biased region" description="Pro residues" evidence="2">
    <location>
        <begin position="233"/>
        <end position="243"/>
    </location>
</feature>
<dbReference type="InterPro" id="IPR016194">
    <property type="entry name" value="SPOC-like_C_dom_sf"/>
</dbReference>
<feature type="region of interest" description="Disordered" evidence="2">
    <location>
        <begin position="224"/>
        <end position="244"/>
    </location>
</feature>
<dbReference type="AlphaFoldDB" id="A0A0C2DC07"/>
<dbReference type="InterPro" id="IPR009187">
    <property type="entry name" value="Prok_Ku"/>
</dbReference>
<reference evidence="4 5" key="1">
    <citation type="submission" date="2014-12" db="EMBL/GenBank/DDBJ databases">
        <title>Genome assembly of Enhygromyxa salina DSM 15201.</title>
        <authorList>
            <person name="Sharma G."/>
            <person name="Subramanian S."/>
        </authorList>
    </citation>
    <scope>NUCLEOTIDE SEQUENCE [LARGE SCALE GENOMIC DNA]</scope>
    <source>
        <strain evidence="4 5">DSM 15201</strain>
    </source>
</reference>
<accession>A0A0C2DC07</accession>
<evidence type="ECO:0000313" key="5">
    <source>
        <dbReference type="Proteomes" id="UP000031599"/>
    </source>
</evidence>
<dbReference type="EMBL" id="JMCC02000007">
    <property type="protein sequence ID" value="KIG18995.1"/>
    <property type="molecule type" value="Genomic_DNA"/>
</dbReference>
<dbReference type="Pfam" id="PF02735">
    <property type="entry name" value="Ku"/>
    <property type="match status" value="1"/>
</dbReference>
<feature type="domain" description="Ku" evidence="3">
    <location>
        <begin position="53"/>
        <end position="181"/>
    </location>
</feature>
<dbReference type="RefSeq" id="WP_052546556.1">
    <property type="nucleotide sequence ID" value="NZ_JMCC02000007.1"/>
</dbReference>
<dbReference type="GO" id="GO:0003690">
    <property type="term" value="F:double-stranded DNA binding"/>
    <property type="evidence" value="ECO:0007669"/>
    <property type="project" value="TreeGrafter"/>
</dbReference>
<evidence type="ECO:0000256" key="1">
    <source>
        <dbReference type="ARBA" id="ARBA00023125"/>
    </source>
</evidence>
<dbReference type="InterPro" id="IPR006164">
    <property type="entry name" value="DNA_bd_Ku70/Ku80"/>
</dbReference>
<proteinExistence type="predicted"/>
<evidence type="ECO:0000259" key="3">
    <source>
        <dbReference type="SMART" id="SM00559"/>
    </source>
</evidence>
<evidence type="ECO:0000313" key="4">
    <source>
        <dbReference type="EMBL" id="KIG18995.1"/>
    </source>
</evidence>
<dbReference type="PANTHER" id="PTHR41251">
    <property type="entry name" value="NON-HOMOLOGOUS END JOINING PROTEIN KU"/>
    <property type="match status" value="1"/>
</dbReference>
<sequence length="261" mass="28819">MPRSIFNARLVINGLGISVKLVTAVEPRQVSFRLLHASDRVPVRQRMVHPVTGEEVAHESAQKGIALPHGMVVLRDEELVELEPTASRDLEVLRFVATTQLDHPWYVRPYYLSPHDPDDAQAYFALARALAAESKQGIVRWTMRKKPYRGALRAVGDHLALITLRSAAEVVATDALPELSWPAPSIQELAMARQLVEMLEGELDLEQFHDRYAEQVIALAEAKAEGKTTPLPTAKPEPAPPPSLADALAASITRLQEQDVA</sequence>
<dbReference type="Proteomes" id="UP000031599">
    <property type="component" value="Unassembled WGS sequence"/>
</dbReference>
<name>A0A0C2DC07_9BACT</name>
<dbReference type="Gene3D" id="2.40.290.10">
    <property type="match status" value="1"/>
</dbReference>
<dbReference type="SMART" id="SM00559">
    <property type="entry name" value="Ku78"/>
    <property type="match status" value="1"/>
</dbReference>
<protein>
    <submittedName>
        <fullName evidence="4">Ku domain protein</fullName>
    </submittedName>
</protein>
<evidence type="ECO:0000256" key="2">
    <source>
        <dbReference type="SAM" id="MobiDB-lite"/>
    </source>
</evidence>
<dbReference type="PANTHER" id="PTHR41251:SF1">
    <property type="entry name" value="NON-HOMOLOGOUS END JOINING PROTEIN KU"/>
    <property type="match status" value="1"/>
</dbReference>
<keyword evidence="1" id="KW-0238">DNA-binding</keyword>
<dbReference type="PIRSF" id="PIRSF006493">
    <property type="entry name" value="Prok_Ku"/>
    <property type="match status" value="1"/>
</dbReference>
<dbReference type="SUPFAM" id="SSF100939">
    <property type="entry name" value="SPOC domain-like"/>
    <property type="match status" value="1"/>
</dbReference>
<organism evidence="4 5">
    <name type="scientific">Enhygromyxa salina</name>
    <dbReference type="NCBI Taxonomy" id="215803"/>
    <lineage>
        <taxon>Bacteria</taxon>
        <taxon>Pseudomonadati</taxon>
        <taxon>Myxococcota</taxon>
        <taxon>Polyangia</taxon>
        <taxon>Nannocystales</taxon>
        <taxon>Nannocystaceae</taxon>
        <taxon>Enhygromyxa</taxon>
    </lineage>
</organism>
<gene>
    <name evidence="4" type="ORF">DB30_06606</name>
</gene>
<comment type="caution">
    <text evidence="4">The sequence shown here is derived from an EMBL/GenBank/DDBJ whole genome shotgun (WGS) entry which is preliminary data.</text>
</comment>